<comment type="caution">
    <text evidence="7">The sequence shown here is derived from an EMBL/GenBank/DDBJ whole genome shotgun (WGS) entry which is preliminary data.</text>
</comment>
<dbReference type="OrthoDB" id="9793828at2"/>
<evidence type="ECO:0000256" key="2">
    <source>
        <dbReference type="ARBA" id="ARBA00010350"/>
    </source>
</evidence>
<sequence length="242" mass="27029">METKTSNYSYTSINHTDDNETTSRRYLAQVFIWMFIAMGVSAAVAFTFYLNLNLMALIISPTGFTPLGYVAVFAPLVFSLVINFGFNKISYPVMVVIFLTYAATIGITFSIFGLIYTGASIFAMFVSSALLFAAMAVGGYKTSMDLTKFGSIMYMMFVGAFIASFVNFFLGSAQFDYIVSYVWVAAMIGLTAYYMQMLKRIGAGLEFGNEESKKLVIIGAFILYTTFINLFMSMLRLFGRRR</sequence>
<evidence type="ECO:0000313" key="8">
    <source>
        <dbReference type="Proteomes" id="UP000297540"/>
    </source>
</evidence>
<evidence type="ECO:0000256" key="6">
    <source>
        <dbReference type="RuleBase" id="RU004379"/>
    </source>
</evidence>
<name>A0A4Y8S8X2_9SPHI</name>
<feature type="transmembrane region" description="Helical" evidence="6">
    <location>
        <begin position="152"/>
        <end position="171"/>
    </location>
</feature>
<reference evidence="7 8" key="1">
    <citation type="journal article" date="2017" name="Int. J. Syst. Evol. Microbiol.">
        <title>Mucilaginibacterpsychrotolerans sp. nov., isolated from peatlands.</title>
        <authorList>
            <person name="Deng Y."/>
            <person name="Shen L."/>
            <person name="Xu B."/>
            <person name="Liu Y."/>
            <person name="Gu Z."/>
            <person name="Liu H."/>
            <person name="Zhou Y."/>
        </authorList>
    </citation>
    <scope>NUCLEOTIDE SEQUENCE [LARGE SCALE GENOMIC DNA]</scope>
    <source>
        <strain evidence="7 8">NH7-4</strain>
    </source>
</reference>
<dbReference type="CDD" id="cd10432">
    <property type="entry name" value="BI-1-like_bacterial"/>
    <property type="match status" value="1"/>
</dbReference>
<feature type="transmembrane region" description="Helical" evidence="6">
    <location>
        <begin position="177"/>
        <end position="195"/>
    </location>
</feature>
<gene>
    <name evidence="7" type="ORF">E2R66_20700</name>
</gene>
<dbReference type="Proteomes" id="UP000297540">
    <property type="component" value="Unassembled WGS sequence"/>
</dbReference>
<dbReference type="GO" id="GO:0005886">
    <property type="term" value="C:plasma membrane"/>
    <property type="evidence" value="ECO:0007669"/>
    <property type="project" value="TreeGrafter"/>
</dbReference>
<protein>
    <submittedName>
        <fullName evidence="7">Bax inhibitor-1/YccA family protein</fullName>
    </submittedName>
</protein>
<keyword evidence="4 6" id="KW-1133">Transmembrane helix</keyword>
<dbReference type="PANTHER" id="PTHR23291">
    <property type="entry name" value="BAX INHIBITOR-RELATED"/>
    <property type="match status" value="1"/>
</dbReference>
<keyword evidence="5 6" id="KW-0472">Membrane</keyword>
<evidence type="ECO:0000256" key="5">
    <source>
        <dbReference type="ARBA" id="ARBA00023136"/>
    </source>
</evidence>
<evidence type="ECO:0000256" key="3">
    <source>
        <dbReference type="ARBA" id="ARBA00022692"/>
    </source>
</evidence>
<feature type="transmembrane region" description="Helical" evidence="6">
    <location>
        <begin position="93"/>
        <end position="115"/>
    </location>
</feature>
<evidence type="ECO:0000313" key="7">
    <source>
        <dbReference type="EMBL" id="TFF34806.1"/>
    </source>
</evidence>
<evidence type="ECO:0000256" key="4">
    <source>
        <dbReference type="ARBA" id="ARBA00022989"/>
    </source>
</evidence>
<keyword evidence="8" id="KW-1185">Reference proteome</keyword>
<evidence type="ECO:0000256" key="1">
    <source>
        <dbReference type="ARBA" id="ARBA00004141"/>
    </source>
</evidence>
<organism evidence="7 8">
    <name type="scientific">Mucilaginibacter psychrotolerans</name>
    <dbReference type="NCBI Taxonomy" id="1524096"/>
    <lineage>
        <taxon>Bacteria</taxon>
        <taxon>Pseudomonadati</taxon>
        <taxon>Bacteroidota</taxon>
        <taxon>Sphingobacteriia</taxon>
        <taxon>Sphingobacteriales</taxon>
        <taxon>Sphingobacteriaceae</taxon>
        <taxon>Mucilaginibacter</taxon>
    </lineage>
</organism>
<feature type="transmembrane region" description="Helical" evidence="6">
    <location>
        <begin position="215"/>
        <end position="238"/>
    </location>
</feature>
<dbReference type="AlphaFoldDB" id="A0A4Y8S8X2"/>
<dbReference type="InterPro" id="IPR006214">
    <property type="entry name" value="Bax_inhibitor_1-related"/>
</dbReference>
<dbReference type="PANTHER" id="PTHR23291:SF50">
    <property type="entry name" value="PROTEIN LIFEGUARD 4"/>
    <property type="match status" value="1"/>
</dbReference>
<dbReference type="Pfam" id="PF01027">
    <property type="entry name" value="Bax1-I"/>
    <property type="match status" value="1"/>
</dbReference>
<keyword evidence="3 6" id="KW-0812">Transmembrane</keyword>
<accession>A0A4Y8S8X2</accession>
<dbReference type="RefSeq" id="WP_133234313.1">
    <property type="nucleotide sequence ID" value="NZ_SOZE01000026.1"/>
</dbReference>
<comment type="similarity">
    <text evidence="2 6">Belongs to the BI1 family.</text>
</comment>
<comment type="subcellular location">
    <subcellularLocation>
        <location evidence="1">Membrane</location>
        <topology evidence="1">Multi-pass membrane protein</topology>
    </subcellularLocation>
</comment>
<feature type="transmembrane region" description="Helical" evidence="6">
    <location>
        <begin position="121"/>
        <end position="140"/>
    </location>
</feature>
<feature type="transmembrane region" description="Helical" evidence="6">
    <location>
        <begin position="64"/>
        <end position="86"/>
    </location>
</feature>
<proteinExistence type="inferred from homology"/>
<feature type="transmembrane region" description="Helical" evidence="6">
    <location>
        <begin position="30"/>
        <end position="52"/>
    </location>
</feature>
<dbReference type="EMBL" id="SOZE01000026">
    <property type="protein sequence ID" value="TFF34806.1"/>
    <property type="molecule type" value="Genomic_DNA"/>
</dbReference>